<evidence type="ECO:0000256" key="2">
    <source>
        <dbReference type="ARBA" id="ARBA00004123"/>
    </source>
</evidence>
<evidence type="ECO:0000256" key="7">
    <source>
        <dbReference type="ARBA" id="ARBA00022833"/>
    </source>
</evidence>
<comment type="function">
    <text evidence="1">May be involved in transcriptional regulation.</text>
</comment>
<reference evidence="16" key="1">
    <citation type="submission" date="2025-08" db="UniProtKB">
        <authorList>
            <consortium name="RefSeq"/>
        </authorList>
    </citation>
    <scope>IDENTIFICATION</scope>
    <source>
        <tissue evidence="16">Skeletal muscle</tissue>
    </source>
</reference>
<evidence type="ECO:0000256" key="1">
    <source>
        <dbReference type="ARBA" id="ARBA00003767"/>
    </source>
</evidence>
<dbReference type="InterPro" id="IPR013087">
    <property type="entry name" value="Znf_C2H2_type"/>
</dbReference>
<feature type="compositionally biased region" description="Polar residues" evidence="13">
    <location>
        <begin position="1"/>
        <end position="10"/>
    </location>
</feature>
<dbReference type="FunFam" id="3.30.160.60:FF:000045">
    <property type="entry name" value="ZFP69 zinc finger protein B"/>
    <property type="match status" value="1"/>
</dbReference>
<dbReference type="GO" id="GO:0005634">
    <property type="term" value="C:nucleus"/>
    <property type="evidence" value="ECO:0007669"/>
    <property type="project" value="UniProtKB-SubCell"/>
</dbReference>
<comment type="similarity">
    <text evidence="3">Belongs to the krueppel C2H2-type zinc-finger protein family.</text>
</comment>
<dbReference type="FunFam" id="3.30.160.60:FF:001270">
    <property type="entry name" value="zinc finger protein 583 isoform X1"/>
    <property type="match status" value="1"/>
</dbReference>
<evidence type="ECO:0000256" key="3">
    <source>
        <dbReference type="ARBA" id="ARBA00006991"/>
    </source>
</evidence>
<accession>A0A6I9XEU0</accession>
<dbReference type="PROSITE" id="PS00028">
    <property type="entry name" value="ZINC_FINGER_C2H2_1"/>
    <property type="match status" value="5"/>
</dbReference>
<dbReference type="Gene3D" id="3.30.160.60">
    <property type="entry name" value="Classic Zinc Finger"/>
    <property type="match status" value="5"/>
</dbReference>
<dbReference type="InterPro" id="IPR036236">
    <property type="entry name" value="Znf_C2H2_sf"/>
</dbReference>
<keyword evidence="7" id="KW-0862">Zinc</keyword>
<sequence length="243" mass="27133">MSSSNITLNQPIPGPALKKPCVPKEEPQGLQETGSLLANGNVVEHSLPGGMMEMGLLPGNSWGKVLGENCGEQVSRRCEVRCGDVRENPVAHPNSFGGSHPAGKSLHQCSECGKTFSRNSHLLTHLRIHTGEKPHQCPQCGKRFGHTSQLTRHQRTHASEKPFRCAQCSRSFYQSSELTRHRVSHARDRPYGCSQCGKKFRWSSDLIRHQITHTGERPYKCTDCGKKFGQNSHLVRHRRTHTT</sequence>
<proteinExistence type="inferred from homology"/>
<protein>
    <submittedName>
        <fullName evidence="16">Zinc finger protein with KRAB and SCAN domains 1-like</fullName>
    </submittedName>
</protein>
<keyword evidence="6 12" id="KW-0863">Zinc-finger</keyword>
<dbReference type="FunFam" id="3.30.160.60:FF:001005">
    <property type="entry name" value="Zinc finger protein 75A"/>
    <property type="match status" value="1"/>
</dbReference>
<evidence type="ECO:0000313" key="16">
    <source>
        <dbReference type="RefSeq" id="XP_013914174.1"/>
    </source>
</evidence>
<evidence type="ECO:0000256" key="11">
    <source>
        <dbReference type="ARBA" id="ARBA00023242"/>
    </source>
</evidence>
<dbReference type="AlphaFoldDB" id="A0A6I9XEU0"/>
<comment type="subcellular location">
    <subcellularLocation>
        <location evidence="2">Nucleus</location>
    </subcellularLocation>
</comment>
<evidence type="ECO:0000256" key="12">
    <source>
        <dbReference type="PROSITE-ProRule" id="PRU00042"/>
    </source>
</evidence>
<dbReference type="PANTHER" id="PTHR24393">
    <property type="entry name" value="ZINC FINGER PROTEIN"/>
    <property type="match status" value="1"/>
</dbReference>
<dbReference type="GO" id="GO:0008270">
    <property type="term" value="F:zinc ion binding"/>
    <property type="evidence" value="ECO:0007669"/>
    <property type="project" value="UniProtKB-KW"/>
</dbReference>
<dbReference type="OrthoDB" id="6910977at2759"/>
<feature type="domain" description="C2H2-type" evidence="14">
    <location>
        <begin position="191"/>
        <end position="218"/>
    </location>
</feature>
<dbReference type="FunFam" id="3.30.160.60:FF:000690">
    <property type="entry name" value="Zinc finger protein 354C"/>
    <property type="match status" value="1"/>
</dbReference>
<dbReference type="GO" id="GO:0001228">
    <property type="term" value="F:DNA-binding transcription activator activity, RNA polymerase II-specific"/>
    <property type="evidence" value="ECO:0007669"/>
    <property type="project" value="TreeGrafter"/>
</dbReference>
<feature type="domain" description="C2H2-type" evidence="14">
    <location>
        <begin position="163"/>
        <end position="190"/>
    </location>
</feature>
<evidence type="ECO:0000313" key="15">
    <source>
        <dbReference type="Proteomes" id="UP000504617"/>
    </source>
</evidence>
<dbReference type="KEGG" id="tsr:106542856"/>
<organism evidence="15 16">
    <name type="scientific">Thamnophis sirtalis</name>
    <dbReference type="NCBI Taxonomy" id="35019"/>
    <lineage>
        <taxon>Eukaryota</taxon>
        <taxon>Metazoa</taxon>
        <taxon>Chordata</taxon>
        <taxon>Craniata</taxon>
        <taxon>Vertebrata</taxon>
        <taxon>Euteleostomi</taxon>
        <taxon>Lepidosauria</taxon>
        <taxon>Squamata</taxon>
        <taxon>Bifurcata</taxon>
        <taxon>Unidentata</taxon>
        <taxon>Episquamata</taxon>
        <taxon>Toxicofera</taxon>
        <taxon>Serpentes</taxon>
        <taxon>Colubroidea</taxon>
        <taxon>Colubridae</taxon>
        <taxon>Natricinae</taxon>
        <taxon>Thamnophis</taxon>
    </lineage>
</organism>
<dbReference type="FunFam" id="3.30.160.60:FF:002343">
    <property type="entry name" value="Zinc finger protein 33A"/>
    <property type="match status" value="1"/>
</dbReference>
<feature type="domain" description="C2H2-type" evidence="14">
    <location>
        <begin position="107"/>
        <end position="134"/>
    </location>
</feature>
<keyword evidence="10" id="KW-0804">Transcription</keyword>
<keyword evidence="15" id="KW-1185">Reference proteome</keyword>
<keyword evidence="11" id="KW-0539">Nucleus</keyword>
<evidence type="ECO:0000256" key="4">
    <source>
        <dbReference type="ARBA" id="ARBA00022723"/>
    </source>
</evidence>
<evidence type="ECO:0000259" key="14">
    <source>
        <dbReference type="PROSITE" id="PS50157"/>
    </source>
</evidence>
<keyword evidence="4" id="KW-0479">Metal-binding</keyword>
<evidence type="ECO:0000256" key="10">
    <source>
        <dbReference type="ARBA" id="ARBA00023163"/>
    </source>
</evidence>
<feature type="region of interest" description="Disordered" evidence="13">
    <location>
        <begin position="1"/>
        <end position="36"/>
    </location>
</feature>
<feature type="domain" description="C2H2-type" evidence="14">
    <location>
        <begin position="219"/>
        <end position="243"/>
    </location>
</feature>
<evidence type="ECO:0000256" key="9">
    <source>
        <dbReference type="ARBA" id="ARBA00023125"/>
    </source>
</evidence>
<dbReference type="PROSITE" id="PS50157">
    <property type="entry name" value="ZINC_FINGER_C2H2_2"/>
    <property type="match status" value="5"/>
</dbReference>
<dbReference type="GO" id="GO:0000978">
    <property type="term" value="F:RNA polymerase II cis-regulatory region sequence-specific DNA binding"/>
    <property type="evidence" value="ECO:0007669"/>
    <property type="project" value="TreeGrafter"/>
</dbReference>
<evidence type="ECO:0000256" key="8">
    <source>
        <dbReference type="ARBA" id="ARBA00023015"/>
    </source>
</evidence>
<keyword evidence="8" id="KW-0805">Transcription regulation</keyword>
<keyword evidence="9" id="KW-0238">DNA-binding</keyword>
<gene>
    <name evidence="16" type="primary">LOC106542856</name>
</gene>
<dbReference type="Proteomes" id="UP000504617">
    <property type="component" value="Unplaced"/>
</dbReference>
<dbReference type="SMART" id="SM00355">
    <property type="entry name" value="ZnF_C2H2"/>
    <property type="match status" value="5"/>
</dbReference>
<dbReference type="PANTHER" id="PTHR24393:SF100">
    <property type="entry name" value="ZINC FINGER PROTEIN-RELATED"/>
    <property type="match status" value="1"/>
</dbReference>
<dbReference type="GeneID" id="106542856"/>
<keyword evidence="5" id="KW-0677">Repeat</keyword>
<feature type="domain" description="C2H2-type" evidence="14">
    <location>
        <begin position="135"/>
        <end position="162"/>
    </location>
</feature>
<dbReference type="SUPFAM" id="SSF57667">
    <property type="entry name" value="beta-beta-alpha zinc fingers"/>
    <property type="match status" value="3"/>
</dbReference>
<evidence type="ECO:0000256" key="5">
    <source>
        <dbReference type="ARBA" id="ARBA00022737"/>
    </source>
</evidence>
<evidence type="ECO:0000256" key="13">
    <source>
        <dbReference type="SAM" id="MobiDB-lite"/>
    </source>
</evidence>
<dbReference type="RefSeq" id="XP_013914174.1">
    <property type="nucleotide sequence ID" value="XM_014058699.1"/>
</dbReference>
<name>A0A6I9XEU0_9SAUR</name>
<dbReference type="Pfam" id="PF00096">
    <property type="entry name" value="zf-C2H2"/>
    <property type="match status" value="5"/>
</dbReference>
<evidence type="ECO:0000256" key="6">
    <source>
        <dbReference type="ARBA" id="ARBA00022771"/>
    </source>
</evidence>